<evidence type="ECO:0000256" key="5">
    <source>
        <dbReference type="ARBA" id="ARBA00022989"/>
    </source>
</evidence>
<evidence type="ECO:0000259" key="8">
    <source>
        <dbReference type="Pfam" id="PF02397"/>
    </source>
</evidence>
<sequence>MADQISRMVRRHDAKINAFSRLIDAGIIGCTLVALVSVLNLSWVPLYSWMLLISIVLFSFLSESSHSKSWRDISLRAEVTSVGSNWLAIVLVLVLVDLIFHPSDLYNREMVFYWFILTPIELISWHSILRMVLRLFRYTGVRAQSVAIYGATELGAGLEGRIQHMPWSGYNFVGYFDDRKTNGTRRFISDSNLIKGGSQELIEQAKAGNIDTIFITLPLAAEKRIKQLLNELADTTVSAYMMLDLFSFDLLTASWLDIQGMPAISVFESPHTGLDNFAKRSLDLVAGSMILTLIAIPMLLIAAGIKLTSKGPVLFRQKRYGIGGESITVWKFRTMTVMDAGDKQLLQASKDDCRITPFGALLRRTSMDELPQFFNVISGSMSIVGPRPHAVIHNEFYRTAIHGYMLRHKVKPGITGLAQIKGYRGETDTLAKMEGRIKYDLEYIRSWSLWLDIKLIFMTAFGGFLNKNAY</sequence>
<feature type="transmembrane region" description="Helical" evidence="7">
    <location>
        <begin position="46"/>
        <end position="62"/>
    </location>
</feature>
<evidence type="ECO:0000256" key="4">
    <source>
        <dbReference type="ARBA" id="ARBA00022692"/>
    </source>
</evidence>
<keyword evidence="10" id="KW-1185">Reference proteome</keyword>
<dbReference type="InterPro" id="IPR017475">
    <property type="entry name" value="EPS_sugar_tfrase"/>
</dbReference>
<evidence type="ECO:0000256" key="2">
    <source>
        <dbReference type="ARBA" id="ARBA00006464"/>
    </source>
</evidence>
<dbReference type="Pfam" id="PF02397">
    <property type="entry name" value="Bac_transf"/>
    <property type="match status" value="1"/>
</dbReference>
<dbReference type="GO" id="GO:0089702">
    <property type="term" value="F:undecaprenyl-phosphate glucose phosphotransferase activity"/>
    <property type="evidence" value="ECO:0007669"/>
    <property type="project" value="UniProtKB-EC"/>
</dbReference>
<keyword evidence="5 7" id="KW-1133">Transmembrane helix</keyword>
<dbReference type="PANTHER" id="PTHR30576">
    <property type="entry name" value="COLANIC BIOSYNTHESIS UDP-GLUCOSE LIPID CARRIER TRANSFERASE"/>
    <property type="match status" value="1"/>
</dbReference>
<reference evidence="9" key="1">
    <citation type="submission" date="2022-08" db="EMBL/GenBank/DDBJ databases">
        <title>Catabolic pathway analysis in culturable SAR92 clade bacteria reveals their overlooked roles in DMSP degradation in coastal seas.</title>
        <authorList>
            <person name="He X."/>
            <person name="Zhang X."/>
            <person name="Zhang Y."/>
        </authorList>
    </citation>
    <scope>NUCLEOTIDE SEQUENCE</scope>
    <source>
        <strain evidence="9">H455</strain>
    </source>
</reference>
<dbReference type="InterPro" id="IPR036291">
    <property type="entry name" value="NAD(P)-bd_dom_sf"/>
</dbReference>
<feature type="transmembrane region" description="Helical" evidence="7">
    <location>
        <begin position="284"/>
        <end position="305"/>
    </location>
</feature>
<dbReference type="Gene3D" id="3.40.50.720">
    <property type="entry name" value="NAD(P)-binding Rossmann-like Domain"/>
    <property type="match status" value="1"/>
</dbReference>
<dbReference type="InterPro" id="IPR003362">
    <property type="entry name" value="Bact_transf"/>
</dbReference>
<dbReference type="SUPFAM" id="SSF51735">
    <property type="entry name" value="NAD(P)-binding Rossmann-fold domains"/>
    <property type="match status" value="1"/>
</dbReference>
<feature type="transmembrane region" description="Helical" evidence="7">
    <location>
        <begin position="82"/>
        <end position="100"/>
    </location>
</feature>
<feature type="transmembrane region" description="Helical" evidence="7">
    <location>
        <begin position="112"/>
        <end position="133"/>
    </location>
</feature>
<dbReference type="Pfam" id="PF13727">
    <property type="entry name" value="CoA_binding_3"/>
    <property type="match status" value="1"/>
</dbReference>
<keyword evidence="4 7" id="KW-0812">Transmembrane</keyword>
<dbReference type="NCBIfam" id="TIGR03023">
    <property type="entry name" value="WcaJ_sugtrans"/>
    <property type="match status" value="1"/>
</dbReference>
<keyword evidence="3 9" id="KW-0808">Transferase</keyword>
<dbReference type="Proteomes" id="UP001059934">
    <property type="component" value="Chromosome"/>
</dbReference>
<dbReference type="InterPro" id="IPR017473">
    <property type="entry name" value="Undecaprenyl-P_gluc_Ptfrase"/>
</dbReference>
<name>A0ABY5TP64_9GAMM</name>
<organism evidence="9 10">
    <name type="scientific">SAR92 clade bacterium H455</name>
    <dbReference type="NCBI Taxonomy" id="2974818"/>
    <lineage>
        <taxon>Bacteria</taxon>
        <taxon>Pseudomonadati</taxon>
        <taxon>Pseudomonadota</taxon>
        <taxon>Gammaproteobacteria</taxon>
        <taxon>Cellvibrionales</taxon>
        <taxon>Porticoccaceae</taxon>
        <taxon>SAR92 clade</taxon>
    </lineage>
</organism>
<feature type="transmembrane region" description="Helical" evidence="7">
    <location>
        <begin position="21"/>
        <end position="40"/>
    </location>
</feature>
<proteinExistence type="inferred from homology"/>
<dbReference type="NCBIfam" id="TIGR03025">
    <property type="entry name" value="EPS_sugtrans"/>
    <property type="match status" value="1"/>
</dbReference>
<accession>A0ABY5TP64</accession>
<evidence type="ECO:0000256" key="7">
    <source>
        <dbReference type="SAM" id="Phobius"/>
    </source>
</evidence>
<evidence type="ECO:0000256" key="1">
    <source>
        <dbReference type="ARBA" id="ARBA00004141"/>
    </source>
</evidence>
<protein>
    <submittedName>
        <fullName evidence="9">Undecaprenyl-phosphate glucose phosphotransferase</fullName>
        <ecNumber evidence="9">2.7.8.31</ecNumber>
    </submittedName>
</protein>
<gene>
    <name evidence="9" type="ORF">NYF23_03250</name>
</gene>
<evidence type="ECO:0000313" key="9">
    <source>
        <dbReference type="EMBL" id="UVW35635.1"/>
    </source>
</evidence>
<dbReference type="EMBL" id="CP103416">
    <property type="protein sequence ID" value="UVW35635.1"/>
    <property type="molecule type" value="Genomic_DNA"/>
</dbReference>
<keyword evidence="6 7" id="KW-0472">Membrane</keyword>
<feature type="domain" description="Bacterial sugar transferase" evidence="8">
    <location>
        <begin position="279"/>
        <end position="461"/>
    </location>
</feature>
<dbReference type="PANTHER" id="PTHR30576:SF21">
    <property type="entry name" value="UDP-GLUCOSE:UNDECAPRENYL-PHOSPHATE GLUCOSE-1-PHOSPHATE TRANSFERASE"/>
    <property type="match status" value="1"/>
</dbReference>
<evidence type="ECO:0000256" key="3">
    <source>
        <dbReference type="ARBA" id="ARBA00022679"/>
    </source>
</evidence>
<comment type="similarity">
    <text evidence="2">Belongs to the bacterial sugar transferase family.</text>
</comment>
<comment type="subcellular location">
    <subcellularLocation>
        <location evidence="1">Membrane</location>
        <topology evidence="1">Multi-pass membrane protein</topology>
    </subcellularLocation>
</comment>
<dbReference type="EC" id="2.7.8.31" evidence="9"/>
<evidence type="ECO:0000256" key="6">
    <source>
        <dbReference type="ARBA" id="ARBA00023136"/>
    </source>
</evidence>
<evidence type="ECO:0000313" key="10">
    <source>
        <dbReference type="Proteomes" id="UP001059934"/>
    </source>
</evidence>